<gene>
    <name evidence="3" type="ORF">EZS27_034915</name>
</gene>
<feature type="transmembrane region" description="Helical" evidence="1">
    <location>
        <begin position="87"/>
        <end position="107"/>
    </location>
</feature>
<sequence length="147" mass="17154">GTNIENVFYICAFINDMPMHYIRKYPVSLIVMGIIVFLSFFNPPAIKSIYSIPYWDKIIHLCMYGGLSGILWWEFLRNHKNSNFSLLHVWIGAIICPIVFSGIVELLQKYCTTYRGGDWLDFIANIIGVILGSLMSYYVIRPWMYKH</sequence>
<feature type="transmembrane region" description="Helical" evidence="1">
    <location>
        <begin position="58"/>
        <end position="75"/>
    </location>
</feature>
<dbReference type="PANTHER" id="PTHR28008">
    <property type="entry name" value="DOMAIN PROTEIN, PUTATIVE (AFU_ORTHOLOGUE AFUA_3G10980)-RELATED"/>
    <property type="match status" value="1"/>
</dbReference>
<feature type="transmembrane region" description="Helical" evidence="1">
    <location>
        <begin position="25"/>
        <end position="46"/>
    </location>
</feature>
<dbReference type="InterPro" id="IPR006976">
    <property type="entry name" value="VanZ-like"/>
</dbReference>
<feature type="transmembrane region" description="Helical" evidence="1">
    <location>
        <begin position="119"/>
        <end position="140"/>
    </location>
</feature>
<keyword evidence="1" id="KW-0812">Transmembrane</keyword>
<keyword evidence="1" id="KW-0472">Membrane</keyword>
<dbReference type="EMBL" id="SNRY01005635">
    <property type="protein sequence ID" value="KAA6314470.1"/>
    <property type="molecule type" value="Genomic_DNA"/>
</dbReference>
<feature type="non-terminal residue" evidence="3">
    <location>
        <position position="1"/>
    </location>
</feature>
<comment type="caution">
    <text evidence="3">The sequence shown here is derived from an EMBL/GenBank/DDBJ whole genome shotgun (WGS) entry which is preliminary data.</text>
</comment>
<proteinExistence type="predicted"/>
<accession>A0A5J4Q090</accession>
<name>A0A5J4Q090_9ZZZZ</name>
<dbReference type="PANTHER" id="PTHR28008:SF1">
    <property type="entry name" value="DOMAIN PROTEIN, PUTATIVE (AFU_ORTHOLOGUE AFUA_3G10980)-RELATED"/>
    <property type="match status" value="1"/>
</dbReference>
<organism evidence="3">
    <name type="scientific">termite gut metagenome</name>
    <dbReference type="NCBI Taxonomy" id="433724"/>
    <lineage>
        <taxon>unclassified sequences</taxon>
        <taxon>metagenomes</taxon>
        <taxon>organismal metagenomes</taxon>
    </lineage>
</organism>
<dbReference type="Pfam" id="PF04892">
    <property type="entry name" value="VanZ"/>
    <property type="match status" value="1"/>
</dbReference>
<evidence type="ECO:0000313" key="3">
    <source>
        <dbReference type="EMBL" id="KAA6314470.1"/>
    </source>
</evidence>
<evidence type="ECO:0000256" key="1">
    <source>
        <dbReference type="SAM" id="Phobius"/>
    </source>
</evidence>
<keyword evidence="1" id="KW-1133">Transmembrane helix</keyword>
<protein>
    <recommendedName>
        <fullName evidence="2">VanZ-like domain-containing protein</fullName>
    </recommendedName>
</protein>
<feature type="domain" description="VanZ-like" evidence="2">
    <location>
        <begin position="18"/>
        <end position="137"/>
    </location>
</feature>
<reference evidence="3" key="1">
    <citation type="submission" date="2019-03" db="EMBL/GenBank/DDBJ databases">
        <title>Single cell metagenomics reveals metabolic interactions within the superorganism composed of flagellate Streblomastix strix and complex community of Bacteroidetes bacteria on its surface.</title>
        <authorList>
            <person name="Treitli S.C."/>
            <person name="Kolisko M."/>
            <person name="Husnik F."/>
            <person name="Keeling P."/>
            <person name="Hampl V."/>
        </authorList>
    </citation>
    <scope>NUCLEOTIDE SEQUENCE</scope>
    <source>
        <strain evidence="3">STM</strain>
    </source>
</reference>
<evidence type="ECO:0000259" key="2">
    <source>
        <dbReference type="Pfam" id="PF04892"/>
    </source>
</evidence>
<dbReference type="AlphaFoldDB" id="A0A5J4Q090"/>